<dbReference type="GeneID" id="48591651"/>
<gene>
    <name evidence="1" type="ORF">CEP64_00170</name>
</gene>
<dbReference type="Proteomes" id="UP000197058">
    <property type="component" value="Chromosome"/>
</dbReference>
<proteinExistence type="predicted"/>
<evidence type="ECO:0000313" key="2">
    <source>
        <dbReference type="Proteomes" id="UP000197058"/>
    </source>
</evidence>
<name>A0AAI8DG25_MAMSC</name>
<dbReference type="EMBL" id="CP022046">
    <property type="protein sequence ID" value="ASE33065.1"/>
    <property type="molecule type" value="Genomic_DNA"/>
</dbReference>
<dbReference type="KEGG" id="sscu:CEP64_00170"/>
<reference evidence="2" key="1">
    <citation type="submission" date="2017-06" db="EMBL/GenBank/DDBJ databases">
        <title>FDA dAtabase for Regulatory Grade micrObial Sequences (FDA-ARGOS): Supporting development and validation of Infectious Disease Dx tests.</title>
        <authorList>
            <person name="Goldberg B."/>
            <person name="Campos J."/>
            <person name="Tallon L."/>
            <person name="Sadzewicz L."/>
            <person name="Sengamalay N."/>
            <person name="Ott S."/>
            <person name="Godinez A."/>
            <person name="Nagaraj S."/>
            <person name="Vavikolanu K."/>
            <person name="Nadendla S."/>
            <person name="George J."/>
            <person name="Geyer C."/>
            <person name="Sichtig H."/>
        </authorList>
    </citation>
    <scope>NUCLEOTIDE SEQUENCE [LARGE SCALE GENOMIC DNA]</scope>
    <source>
        <strain evidence="2">FDAARGOS_285</strain>
    </source>
</reference>
<protein>
    <submittedName>
        <fullName evidence="1">Uncharacterized protein</fullName>
    </submittedName>
</protein>
<dbReference type="AlphaFoldDB" id="A0AAI8DG25"/>
<accession>A0AAI8DG25</accession>
<organism evidence="1 2">
    <name type="scientific">Mammaliicoccus sciuri</name>
    <name type="common">Staphylococcus sciuri</name>
    <dbReference type="NCBI Taxonomy" id="1296"/>
    <lineage>
        <taxon>Bacteria</taxon>
        <taxon>Bacillati</taxon>
        <taxon>Bacillota</taxon>
        <taxon>Bacilli</taxon>
        <taxon>Bacillales</taxon>
        <taxon>Staphylococcaceae</taxon>
        <taxon>Mammaliicoccus</taxon>
    </lineage>
</organism>
<sequence length="100" mass="11513">MTVEGKNLIKVNRQNEQRSSEISVMIEEGGLGADNYYQIIKPNASHRETEENIFQFEDEVNQKSDSDLIDLLIVNAQEHTAENYKEAQNIIKAELLKRMC</sequence>
<dbReference type="RefSeq" id="WP_048540492.1">
    <property type="nucleotide sequence ID" value="NZ_CP022046.2"/>
</dbReference>
<evidence type="ECO:0000313" key="1">
    <source>
        <dbReference type="EMBL" id="ASE33065.1"/>
    </source>
</evidence>